<protein>
    <submittedName>
        <fullName evidence="2">Uncharacterized protein</fullName>
    </submittedName>
</protein>
<feature type="region of interest" description="Disordered" evidence="1">
    <location>
        <begin position="70"/>
        <end position="115"/>
    </location>
</feature>
<evidence type="ECO:0000256" key="1">
    <source>
        <dbReference type="SAM" id="MobiDB-lite"/>
    </source>
</evidence>
<sequence>MISNLAHAQHQIGTRIISPFGLLGVIARNRFRRLIHEQYPYMQEDIDRGGMAAYVSEVAIDAGLTRSLESARGRARVSTPSHDSLGPNADPGIMQLGNMEKSKTGDSTGHSLPYV</sequence>
<dbReference type="AlphaFoldDB" id="A0A167U9F8"/>
<evidence type="ECO:0000313" key="2">
    <source>
        <dbReference type="EMBL" id="KZP03719.1"/>
    </source>
</evidence>
<organism evidence="2 3">
    <name type="scientific">Athelia psychrophila</name>
    <dbReference type="NCBI Taxonomy" id="1759441"/>
    <lineage>
        <taxon>Eukaryota</taxon>
        <taxon>Fungi</taxon>
        <taxon>Dikarya</taxon>
        <taxon>Basidiomycota</taxon>
        <taxon>Agaricomycotina</taxon>
        <taxon>Agaricomycetes</taxon>
        <taxon>Agaricomycetidae</taxon>
        <taxon>Atheliales</taxon>
        <taxon>Atheliaceae</taxon>
        <taxon>Athelia</taxon>
    </lineage>
</organism>
<dbReference type="Proteomes" id="UP000076532">
    <property type="component" value="Unassembled WGS sequence"/>
</dbReference>
<accession>A0A167U9F8</accession>
<reference evidence="2 3" key="1">
    <citation type="journal article" date="2016" name="Mol. Biol. Evol.">
        <title>Comparative Genomics of Early-Diverging Mushroom-Forming Fungi Provides Insights into the Origins of Lignocellulose Decay Capabilities.</title>
        <authorList>
            <person name="Nagy L.G."/>
            <person name="Riley R."/>
            <person name="Tritt A."/>
            <person name="Adam C."/>
            <person name="Daum C."/>
            <person name="Floudas D."/>
            <person name="Sun H."/>
            <person name="Yadav J.S."/>
            <person name="Pangilinan J."/>
            <person name="Larsson K.H."/>
            <person name="Matsuura K."/>
            <person name="Barry K."/>
            <person name="Labutti K."/>
            <person name="Kuo R."/>
            <person name="Ohm R.A."/>
            <person name="Bhattacharya S.S."/>
            <person name="Shirouzu T."/>
            <person name="Yoshinaga Y."/>
            <person name="Martin F.M."/>
            <person name="Grigoriev I.V."/>
            <person name="Hibbett D.S."/>
        </authorList>
    </citation>
    <scope>NUCLEOTIDE SEQUENCE [LARGE SCALE GENOMIC DNA]</scope>
    <source>
        <strain evidence="2 3">CBS 109695</strain>
    </source>
</reference>
<proteinExistence type="predicted"/>
<dbReference type="OrthoDB" id="3257778at2759"/>
<gene>
    <name evidence="2" type="ORF">FIBSPDRAFT_1055116</name>
</gene>
<name>A0A167U9F8_9AGAM</name>
<feature type="compositionally biased region" description="Polar residues" evidence="1">
    <location>
        <begin position="105"/>
        <end position="115"/>
    </location>
</feature>
<evidence type="ECO:0000313" key="3">
    <source>
        <dbReference type="Proteomes" id="UP000076532"/>
    </source>
</evidence>
<keyword evidence="3" id="KW-1185">Reference proteome</keyword>
<dbReference type="EMBL" id="KV418014">
    <property type="protein sequence ID" value="KZP03719.1"/>
    <property type="molecule type" value="Genomic_DNA"/>
</dbReference>